<evidence type="ECO:0008006" key="2">
    <source>
        <dbReference type="Google" id="ProtNLM"/>
    </source>
</evidence>
<sequence length="275" mass="31783">MLGRIDFESWKQRIRLYYKGKDHEEYILQSIDECPFKMGRCRDEIASGTNTLYLGPERDRVVADLSQPEKDRLRVDIRATNILLQGFPRDIYKIINHNTDAKDIRDNVKMLLEGSELTKDDRESQLYDEFEHFGQHKGESIHDYYVRWLTTVKLNRGLKETNHDQLDAYLKQHESHANENKMLMDILNQHSQDPLAIVSNVSPYQYPSSSSVPPQSSYISPVTYQPSFTDNTQLDTGLSPTGELLENLTKQVALVSRVFSKVMVIINLEPCISKT</sequence>
<proteinExistence type="predicted"/>
<dbReference type="EMBL" id="BKCJ010045636">
    <property type="protein sequence ID" value="GEW11409.1"/>
    <property type="molecule type" value="Genomic_DNA"/>
</dbReference>
<organism evidence="1">
    <name type="scientific">Tanacetum cinerariifolium</name>
    <name type="common">Dalmatian daisy</name>
    <name type="synonym">Chrysanthemum cinerariifolium</name>
    <dbReference type="NCBI Taxonomy" id="118510"/>
    <lineage>
        <taxon>Eukaryota</taxon>
        <taxon>Viridiplantae</taxon>
        <taxon>Streptophyta</taxon>
        <taxon>Embryophyta</taxon>
        <taxon>Tracheophyta</taxon>
        <taxon>Spermatophyta</taxon>
        <taxon>Magnoliopsida</taxon>
        <taxon>eudicotyledons</taxon>
        <taxon>Gunneridae</taxon>
        <taxon>Pentapetalae</taxon>
        <taxon>asterids</taxon>
        <taxon>campanulids</taxon>
        <taxon>Asterales</taxon>
        <taxon>Asteraceae</taxon>
        <taxon>Asteroideae</taxon>
        <taxon>Anthemideae</taxon>
        <taxon>Anthemidinae</taxon>
        <taxon>Tanacetum</taxon>
    </lineage>
</organism>
<dbReference type="AlphaFoldDB" id="A0A699GWG2"/>
<protein>
    <recommendedName>
        <fullName evidence="2">Integrase, catalytic region, zinc finger, CCHC-type, peptidase aspartic, catalytic</fullName>
    </recommendedName>
</protein>
<accession>A0A699GWG2</accession>
<gene>
    <name evidence="1" type="ORF">Tci_183385</name>
</gene>
<comment type="caution">
    <text evidence="1">The sequence shown here is derived from an EMBL/GenBank/DDBJ whole genome shotgun (WGS) entry which is preliminary data.</text>
</comment>
<evidence type="ECO:0000313" key="1">
    <source>
        <dbReference type="EMBL" id="GEW11409.1"/>
    </source>
</evidence>
<reference evidence="1" key="1">
    <citation type="journal article" date="2019" name="Sci. Rep.">
        <title>Draft genome of Tanacetum cinerariifolium, the natural source of mosquito coil.</title>
        <authorList>
            <person name="Yamashiro T."/>
            <person name="Shiraishi A."/>
            <person name="Satake H."/>
            <person name="Nakayama K."/>
        </authorList>
    </citation>
    <scope>NUCLEOTIDE SEQUENCE</scope>
</reference>
<name>A0A699GWG2_TANCI</name>